<dbReference type="KEGG" id="vg:40524639"/>
<evidence type="ECO:0000313" key="1">
    <source>
        <dbReference type="EMBL" id="AEF97714.1"/>
    </source>
</evidence>
<dbReference type="Proteomes" id="UP000243430">
    <property type="component" value="Segment"/>
</dbReference>
<dbReference type="EMBL" id="FJ815289">
    <property type="protein sequence ID" value="AEF97714.1"/>
    <property type="molecule type" value="Genomic_DNA"/>
</dbReference>
<sequence>MGIAKQLVQSIIFNSIKQNNYGLILQNEIVNKPDVIIFDHMLVMHSICYIPAMEGTVEEHVIKQAVKYYMKYYRQHGTASTIIVLCEDGKQCVKPAVREKRNDQEPTEALVFFKQNKKNVARKILEQLHQESVATVYLTGHSVHDAVSGQCFSKRHVKKPLEVEIQLKQFMATCKESESDTLMFAYAAHHRVLFAHHLIMIVTKDSDVIPSGLVLAAQNGGEFLGNLIVEFKTPMLSFLKDFDRAVSDFKWNIKPTAEEEKMLTKLVHYPDSAFIKQCGMDLDKQLFYMALDTGSLEPFESQLLKLEAQYYANPEMIPSLVTFINYCCKRGFRGPIFRRILLRLVDDNPDTVKKVKDFMASINMGCDSCELLKAFLGSTSTYVAIKTPRKIKQSELFSMECGTIEPEWSDAFQTCGTKEMYRAQDEAMSLRAIRQTIALSKLYLNKQIPFGTYGYFIKANNISGVKYVRFAPTDKTMGVIVAAILAGADYNMSVAQLGIAQLSTMMANSDYNAFCKQLTFSTQHNGPKIIQRLLEYTRINATWPDKKEIDSYYTCIWKTLCYTIDTWCLKAPTPSLEYGYVTVDGVYKFMFNYPELFKKSFKLGKKRY</sequence>
<reference evidence="1 2" key="1">
    <citation type="journal article" date="2008" name="Arch. Virol.">
        <title>Molecular confirmation of a new herpesvirus from catfish (Ameiurus melas) by testing the performance of a novel PCR method, designed to target the DNA polymerase gene of alloherpesviruses.</title>
        <authorList>
            <person name="Doszpoly A."/>
            <person name="Kovacs E.R."/>
            <person name="Bovo G."/>
            <person name="LaPatra S.E."/>
            <person name="Harrach B."/>
            <person name="Benko M."/>
        </authorList>
    </citation>
    <scope>NUCLEOTIDE SEQUENCE [LARGE SCALE GENOMIC DNA]</scope>
    <source>
        <strain evidence="2">SRWSHV (Snake River White Sturgeon Herpesvirus)</strain>
    </source>
</reference>
<protein>
    <submittedName>
        <fullName evidence="1">ORF54</fullName>
    </submittedName>
</protein>
<accession>F6GQ94</accession>
<keyword evidence="2" id="KW-1185">Reference proteome</keyword>
<dbReference type="RefSeq" id="YP_009664596.1">
    <property type="nucleotide sequence ID" value="NC_043042.1"/>
</dbReference>
<name>F6GQ94_9VIRU</name>
<reference evidence="1 2" key="2">
    <citation type="journal article" date="2011" name="Arch. Virol.">
        <title>Partial genome characterization of acipenserid herpesvirus 2: taxonomical proposal for the demarcation of three subfamilies in Alloherpesviridae.</title>
        <authorList>
            <person name="Doszpoly A."/>
            <person name="Somogyi V."/>
            <person name="Lapatra S.E."/>
            <person name="Benko M."/>
        </authorList>
    </citation>
    <scope>NUCLEOTIDE SEQUENCE [LARGE SCALE GENOMIC DNA]</scope>
    <source>
        <strain evidence="2">SRWSHV (Snake River White Sturgeon Herpesvirus)</strain>
    </source>
</reference>
<proteinExistence type="predicted"/>
<dbReference type="GeneID" id="40524639"/>
<organism evidence="1 2">
    <name type="scientific">white sturgeon herpesvirus 2</name>
    <dbReference type="NCBI Taxonomy" id="320884"/>
    <lineage>
        <taxon>Viruses</taxon>
        <taxon>Duplodnaviria</taxon>
        <taxon>Heunggongvirae</taxon>
        <taxon>Peploviricota</taxon>
        <taxon>Herviviricetes</taxon>
        <taxon>Herpesvirales</taxon>
        <taxon>Alloherpesviridae</taxon>
        <taxon>Ictavirus</taxon>
        <taxon>Ictavirus acipenseridallo2</taxon>
    </lineage>
</organism>
<evidence type="ECO:0000313" key="2">
    <source>
        <dbReference type="Proteomes" id="UP000243430"/>
    </source>
</evidence>
<reference evidence="1 2" key="3">
    <citation type="journal article" date="2011" name="Intervirology">
        <title>Comparative analysis of a conserved gene block from the genome of the members of the genus ictalurivirus.</title>
        <authorList>
            <person name="Doszpoly A."/>
            <person name="Benko M."/>
            <person name="Bovo G."/>
            <person name="Lapatra S.E."/>
            <person name="Harrach B."/>
        </authorList>
    </citation>
    <scope>NUCLEOTIDE SEQUENCE [LARGE SCALE GENOMIC DNA]</scope>
    <source>
        <strain evidence="2">SRWSHV (Snake River White Sturgeon Herpesvirus)</strain>
    </source>
</reference>